<dbReference type="GO" id="GO:0009279">
    <property type="term" value="C:cell outer membrane"/>
    <property type="evidence" value="ECO:0007669"/>
    <property type="project" value="UniProtKB-SubCell"/>
</dbReference>
<dbReference type="PANTHER" id="PTHR30189:SF1">
    <property type="entry name" value="LPS-ASSEMBLY PROTEIN LPTD"/>
    <property type="match status" value="1"/>
</dbReference>
<comment type="subunit">
    <text evidence="1">Component of the lipopolysaccharide transport and assembly complex.</text>
</comment>
<keyword evidence="1" id="KW-0472">Membrane</keyword>
<feature type="region of interest" description="Disordered" evidence="2">
    <location>
        <begin position="232"/>
        <end position="302"/>
    </location>
</feature>
<feature type="compositionally biased region" description="Basic and acidic residues" evidence="2">
    <location>
        <begin position="40"/>
        <end position="57"/>
    </location>
</feature>
<feature type="domain" description="LptD C-terminal" evidence="3">
    <location>
        <begin position="572"/>
        <end position="937"/>
    </location>
</feature>
<dbReference type="HAMAP" id="MF_01411">
    <property type="entry name" value="LPS_assembly_LptD"/>
    <property type="match status" value="1"/>
</dbReference>
<dbReference type="Pfam" id="PF04453">
    <property type="entry name" value="LptD"/>
    <property type="match status" value="1"/>
</dbReference>
<reference evidence="4 5" key="1">
    <citation type="submission" date="2019-10" db="EMBL/GenBank/DDBJ databases">
        <title>Draft whole-genome sequence of the purple nonsulfur photosynthetic bacterium Roseospira navarrensis DSM 15114.</title>
        <authorList>
            <person name="Kyndt J.A."/>
            <person name="Meyer T.E."/>
        </authorList>
    </citation>
    <scope>NUCLEOTIDE SEQUENCE [LARGE SCALE GENOMIC DNA]</scope>
    <source>
        <strain evidence="4 5">DSM 15114</strain>
    </source>
</reference>
<dbReference type="InterPro" id="IPR050218">
    <property type="entry name" value="LptD"/>
</dbReference>
<evidence type="ECO:0000256" key="2">
    <source>
        <dbReference type="SAM" id="MobiDB-lite"/>
    </source>
</evidence>
<dbReference type="AlphaFoldDB" id="A0A7X1ZCV1"/>
<dbReference type="OrthoDB" id="9760225at2"/>
<feature type="compositionally biased region" description="Low complexity" evidence="2">
    <location>
        <begin position="184"/>
        <end position="196"/>
    </location>
</feature>
<feature type="compositionally biased region" description="Pro residues" evidence="2">
    <location>
        <begin position="286"/>
        <end position="296"/>
    </location>
</feature>
<dbReference type="EMBL" id="WIVE01000002">
    <property type="protein sequence ID" value="MQX35191.1"/>
    <property type="molecule type" value="Genomic_DNA"/>
</dbReference>
<dbReference type="InterPro" id="IPR007543">
    <property type="entry name" value="LptD_C"/>
</dbReference>
<comment type="function">
    <text evidence="1">Involved in the assembly of lipopolysaccharide (LPS) at the surface of the outer membrane.</text>
</comment>
<dbReference type="Proteomes" id="UP000434582">
    <property type="component" value="Unassembled WGS sequence"/>
</dbReference>
<dbReference type="InterPro" id="IPR020889">
    <property type="entry name" value="LipoPS_assembly_LptD"/>
</dbReference>
<comment type="caution">
    <text evidence="1">Lacks conserved residue(s) required for the propagation of feature annotation.</text>
</comment>
<feature type="region of interest" description="Disordered" evidence="2">
    <location>
        <begin position="1"/>
        <end position="79"/>
    </location>
</feature>
<comment type="subcellular location">
    <subcellularLocation>
        <location evidence="1">Cell outer membrane</location>
    </subcellularLocation>
</comment>
<evidence type="ECO:0000313" key="4">
    <source>
        <dbReference type="EMBL" id="MQX35191.1"/>
    </source>
</evidence>
<feature type="region of interest" description="Disordered" evidence="2">
    <location>
        <begin position="173"/>
        <end position="202"/>
    </location>
</feature>
<gene>
    <name evidence="1 4" type="primary">lptD</name>
    <name evidence="4" type="ORF">GHC57_01520</name>
</gene>
<organism evidence="4 5">
    <name type="scientific">Roseospira navarrensis</name>
    <dbReference type="NCBI Taxonomy" id="140058"/>
    <lineage>
        <taxon>Bacteria</taxon>
        <taxon>Pseudomonadati</taxon>
        <taxon>Pseudomonadota</taxon>
        <taxon>Alphaproteobacteria</taxon>
        <taxon>Rhodospirillales</taxon>
        <taxon>Rhodospirillaceae</taxon>
        <taxon>Roseospira</taxon>
    </lineage>
</organism>
<proteinExistence type="inferred from homology"/>
<keyword evidence="1" id="KW-0732">Signal</keyword>
<dbReference type="GO" id="GO:0043165">
    <property type="term" value="P:Gram-negative-bacterium-type cell outer membrane assembly"/>
    <property type="evidence" value="ECO:0007669"/>
    <property type="project" value="UniProtKB-UniRule"/>
</dbReference>
<accession>A0A7X1ZCV1</accession>
<dbReference type="GO" id="GO:1990351">
    <property type="term" value="C:transporter complex"/>
    <property type="evidence" value="ECO:0007669"/>
    <property type="project" value="TreeGrafter"/>
</dbReference>
<dbReference type="PANTHER" id="PTHR30189">
    <property type="entry name" value="LPS-ASSEMBLY PROTEIN"/>
    <property type="match status" value="1"/>
</dbReference>
<evidence type="ECO:0000259" key="3">
    <source>
        <dbReference type="Pfam" id="PF04453"/>
    </source>
</evidence>
<keyword evidence="5" id="KW-1185">Reference proteome</keyword>
<evidence type="ECO:0000256" key="1">
    <source>
        <dbReference type="HAMAP-Rule" id="MF_01411"/>
    </source>
</evidence>
<evidence type="ECO:0000313" key="5">
    <source>
        <dbReference type="Proteomes" id="UP000434582"/>
    </source>
</evidence>
<comment type="similarity">
    <text evidence="1">Belongs to the LptD family.</text>
</comment>
<keyword evidence="1" id="KW-0998">Cell outer membrane</keyword>
<protein>
    <recommendedName>
        <fullName evidence="1">LPS-assembly protein LptD</fullName>
    </recommendedName>
</protein>
<comment type="caution">
    <text evidence="4">The sequence shown here is derived from an EMBL/GenBank/DDBJ whole genome shotgun (WGS) entry which is preliminary data.</text>
</comment>
<feature type="compositionally biased region" description="Low complexity" evidence="2">
    <location>
        <begin position="19"/>
        <end position="36"/>
    </location>
</feature>
<feature type="compositionally biased region" description="Gly residues" evidence="2">
    <location>
        <begin position="243"/>
        <end position="254"/>
    </location>
</feature>
<name>A0A7X1ZCV1_9PROT</name>
<sequence length="1001" mass="108382">MASGFSATVDARHDDPDLSPRLPGRPGPRAEAGRPAVMRLRSEDPARRPGADVEGRPFLRARRHGDDRAPDGSQNPWFPGHVPAYTPATMTGDVRPLHTTRLRLGGLAAGAVLLVQTTPLSAQGLSARDLAGAGQGFRDFSIDDGRAAEAAGAVDGILGGLDSLGASETAAPDVRLQPVPDGPAPAAQPGALPRAPSLSAPVPMAVPEPRLRPVPDTLTPGTLVPVAAPAPISTERPAAPGRAGFGAPGYGVTGSGSDPFGPGGFGTDPLPVGAAQRQAGQEPEAPDPLPTLPPDDPLAETEGPAPTLIRADELRHERDLGLYTARGNVELTTDGRVVLADMVSFNEQTDTLTANGNVRVVEADGQVFFANYVELSSDFRNGFVRDISVLLDDRSRITAVYATRTDGERKDFWKGVYTPCDTCAPSEGSIWPTITGNMDGTRDRMPPVWQVSARHVIHDEVNRDIIYRDATVDIFGVPVFYTPYMTQPDPTVYRRSGVLAAAYGQTDEMGNWVEVPYYIVIDDQQDATIAVRGMTKEAWLLRPEYRVRFAEGELAVDGSLTHDGLEGLSGHLNTRGRWHINEMWRAGIDSQIASFNEYRERYAFGNPNWLTTRAWLEAFSARSYAGLESIYYDDTRDGSNDETNPIVLPLMIYDYESDPALWGGSLLMDASVQGIQRQQGPSSTRLSGSVGWLRPDTTSWGLAYETEARLYTDLYFITDADSIDGNPASGFDGTLARAYPSGRVTARYPLVRVGESHRQVLEPVVTLAMTPPGLNTDRIPNEDSQDPALNIANLFTGNRTTGRDLIDDGVSVNYGVRWRYIGDEGAALGVDFGQAYRMFGNTEFFPSESGYSEGFSEYLASIDVRPNEFLDIYARLRLDRDTLTPNTTLLGFSVGGPAFSFGGTYVNAAPLLTDDGTDLPGREEISASVSTNFSRYWQAAAGATQNLLTDVTTSKWAGLTYEDECLVFNLQVANSYNATTEEEDTAFFARFTLKTLGEITY</sequence>
<dbReference type="GO" id="GO:0015920">
    <property type="term" value="P:lipopolysaccharide transport"/>
    <property type="evidence" value="ECO:0007669"/>
    <property type="project" value="InterPro"/>
</dbReference>